<accession>A0A915A972</accession>
<dbReference type="Pfam" id="PF02520">
    <property type="entry name" value="ANIS5_cation-bd"/>
    <property type="match status" value="1"/>
</dbReference>
<evidence type="ECO:0000259" key="1">
    <source>
        <dbReference type="Pfam" id="PF02520"/>
    </source>
</evidence>
<protein>
    <submittedName>
        <fullName evidence="3 4">SXP/RAL-2 family protein Ani s 5-like cation-binding domain-containing protein</fullName>
    </submittedName>
</protein>
<name>A0A915A972_PARUN</name>
<dbReference type="WBParaSite" id="PgR003_g108_t01">
    <property type="protein sequence ID" value="PgR003_g108_t01"/>
    <property type="gene ID" value="PgR003_g108"/>
</dbReference>
<evidence type="ECO:0000313" key="3">
    <source>
        <dbReference type="WBParaSite" id="PgR003_g108_t01"/>
    </source>
</evidence>
<organism evidence="2 5">
    <name type="scientific">Parascaris univalens</name>
    <name type="common">Nematode worm</name>
    <dbReference type="NCBI Taxonomy" id="6257"/>
    <lineage>
        <taxon>Eukaryota</taxon>
        <taxon>Metazoa</taxon>
        <taxon>Ecdysozoa</taxon>
        <taxon>Nematoda</taxon>
        <taxon>Chromadorea</taxon>
        <taxon>Rhabditida</taxon>
        <taxon>Spirurina</taxon>
        <taxon>Ascaridomorpha</taxon>
        <taxon>Ascaridoidea</taxon>
        <taxon>Ascarididae</taxon>
        <taxon>Parascaris</taxon>
    </lineage>
</organism>
<dbReference type="WBParaSite" id="PgR003_g108_t02">
    <property type="protein sequence ID" value="PgR003_g108_t02"/>
    <property type="gene ID" value="PgR003_g108"/>
</dbReference>
<dbReference type="WBParaSite" id="PgR003_g108_t04">
    <property type="protein sequence ID" value="PgR003_g108_t04"/>
    <property type="gene ID" value="PgR003_g108"/>
</dbReference>
<reference evidence="3 4" key="1">
    <citation type="submission" date="2022-11" db="UniProtKB">
        <authorList>
            <consortium name="WormBaseParasite"/>
        </authorList>
    </citation>
    <scope>IDENTIFICATION</scope>
</reference>
<dbReference type="Proteomes" id="UP000887569">
    <property type="component" value="Unplaced"/>
</dbReference>
<evidence type="ECO:0000313" key="4">
    <source>
        <dbReference type="WBParaSite" id="PgR003_g108_t02"/>
    </source>
</evidence>
<evidence type="ECO:0000313" key="5">
    <source>
        <dbReference type="WBParaSite" id="PgR003_g108_t04"/>
    </source>
</evidence>
<dbReference type="AlphaFoldDB" id="A0A915A972"/>
<dbReference type="WBParaSite" id="PgR003_g108_t03">
    <property type="protein sequence ID" value="PgR003_g108_t03"/>
    <property type="gene ID" value="PgR003_g108"/>
</dbReference>
<sequence length="165" mass="18640">MDEANQLSLTPLFIRLSTPEGRKAFLDIVDDSQLSKAELEESVNAWAEQQGGKVLEEFKRQKRKLAEFNDAFSKLISESSISDEAKLVLQEMEAIPLDKTLTLEQESHQMKTALRRLRSLPVYEEIVAFMADNKVKVMQLGKDADLVSILQCSALNILEPTEDDL</sequence>
<keyword evidence="2" id="KW-1185">Reference proteome</keyword>
<proteinExistence type="predicted"/>
<feature type="domain" description="SXP/RAL-2 family protein Ani s 5-like cation-binding" evidence="1">
    <location>
        <begin position="20"/>
        <end position="112"/>
    </location>
</feature>
<evidence type="ECO:0000313" key="2">
    <source>
        <dbReference type="Proteomes" id="UP000887569"/>
    </source>
</evidence>
<dbReference type="InterPro" id="IPR003677">
    <property type="entry name" value="ANIS5_cation-bd"/>
</dbReference>